<name>A0A1W6YIG3_9BORD</name>
<dbReference type="CDD" id="cd16328">
    <property type="entry name" value="RseA_N"/>
    <property type="match status" value="1"/>
</dbReference>
<dbReference type="EMBL" id="CP021108">
    <property type="protein sequence ID" value="ARP80857.1"/>
    <property type="molecule type" value="Genomic_DNA"/>
</dbReference>
<organism evidence="3 4">
    <name type="scientific">Bordetella genomosp. 8</name>
    <dbReference type="NCBI Taxonomy" id="1416806"/>
    <lineage>
        <taxon>Bacteria</taxon>
        <taxon>Pseudomonadati</taxon>
        <taxon>Pseudomonadota</taxon>
        <taxon>Betaproteobacteria</taxon>
        <taxon>Burkholderiales</taxon>
        <taxon>Alcaligenaceae</taxon>
        <taxon>Bordetella</taxon>
    </lineage>
</organism>
<dbReference type="PANTHER" id="PTHR38104">
    <property type="match status" value="1"/>
</dbReference>
<dbReference type="Proteomes" id="UP000194151">
    <property type="component" value="Chromosome"/>
</dbReference>
<dbReference type="OrthoDB" id="8561243at2"/>
<keyword evidence="1" id="KW-1133">Transmembrane helix</keyword>
<dbReference type="InterPro" id="IPR036147">
    <property type="entry name" value="Anti-sigma_E_RseA_N_sf"/>
</dbReference>
<dbReference type="KEGG" id="bgv:CAL12_08390"/>
<evidence type="ECO:0000259" key="2">
    <source>
        <dbReference type="Pfam" id="PF03872"/>
    </source>
</evidence>
<feature type="transmembrane region" description="Helical" evidence="1">
    <location>
        <begin position="94"/>
        <end position="114"/>
    </location>
</feature>
<dbReference type="InterPro" id="IPR052383">
    <property type="entry name" value="Anti-sigma-E_RseA-like"/>
</dbReference>
<proteinExistence type="predicted"/>
<keyword evidence="1" id="KW-0812">Transmembrane</keyword>
<sequence>MQRSTASVRAEDTSWENSVSAWMDGEGTEDWLDGLEVAEGRETWDTYHLIGDVLRNPELSISPSAAFQARLSAALANELPIVAPRRRRSLRPTWRFGLSGFAVAAAVASVAWVAQPYLAGTSDAPTPETRVLADASTVSVDDPSLSDYLEAHRQLAGPSAIRQVSFDVGAGR</sequence>
<evidence type="ECO:0000313" key="3">
    <source>
        <dbReference type="EMBL" id="ARP80857.1"/>
    </source>
</evidence>
<reference evidence="3 4" key="1">
    <citation type="submission" date="2017-05" db="EMBL/GenBank/DDBJ databases">
        <title>Complete and WGS of Bordetella genogroups.</title>
        <authorList>
            <person name="Spilker T."/>
            <person name="LiPuma J."/>
        </authorList>
    </citation>
    <scope>NUCLEOTIDE SEQUENCE [LARGE SCALE GENOMIC DNA]</scope>
    <source>
        <strain evidence="3 4">AU19157</strain>
    </source>
</reference>
<evidence type="ECO:0000256" key="1">
    <source>
        <dbReference type="SAM" id="Phobius"/>
    </source>
</evidence>
<dbReference type="Gene3D" id="1.10.10.880">
    <property type="entry name" value="Anti sigma-E protein RseA, N-terminal domain"/>
    <property type="match status" value="1"/>
</dbReference>
<dbReference type="RefSeq" id="WP_086064073.1">
    <property type="nucleotide sequence ID" value="NZ_CP021108.1"/>
</dbReference>
<dbReference type="SUPFAM" id="SSF89069">
    <property type="entry name" value="N-terminal, cytoplasmic domain of anti-sigmaE factor RseA"/>
    <property type="match status" value="1"/>
</dbReference>
<dbReference type="PANTHER" id="PTHR38104:SF1">
    <property type="entry name" value="ANTI-SIGMA-E FACTOR RSEA"/>
    <property type="match status" value="1"/>
</dbReference>
<dbReference type="STRING" id="1416806.CAL12_08390"/>
<dbReference type="InterPro" id="IPR005572">
    <property type="entry name" value="Anti-sigma_E_RseA_N"/>
</dbReference>
<dbReference type="GO" id="GO:0016989">
    <property type="term" value="F:sigma factor antagonist activity"/>
    <property type="evidence" value="ECO:0007669"/>
    <property type="project" value="InterPro"/>
</dbReference>
<dbReference type="Pfam" id="PF03872">
    <property type="entry name" value="RseA_N"/>
    <property type="match status" value="1"/>
</dbReference>
<dbReference type="AlphaFoldDB" id="A0A1W6YIG3"/>
<protein>
    <recommendedName>
        <fullName evidence="2">Anti sigma-E protein RseA N-terminal domain-containing protein</fullName>
    </recommendedName>
</protein>
<keyword evidence="1" id="KW-0472">Membrane</keyword>
<gene>
    <name evidence="3" type="ORF">CAL12_08390</name>
</gene>
<feature type="domain" description="Anti sigma-E protein RseA N-terminal" evidence="2">
    <location>
        <begin position="17"/>
        <end position="86"/>
    </location>
</feature>
<keyword evidence="4" id="KW-1185">Reference proteome</keyword>
<evidence type="ECO:0000313" key="4">
    <source>
        <dbReference type="Proteomes" id="UP000194151"/>
    </source>
</evidence>
<accession>A0A1W6YIG3</accession>